<dbReference type="RefSeq" id="WP_135251442.1">
    <property type="nucleotide sequence ID" value="NZ_SMLK01000009.1"/>
</dbReference>
<keyword evidence="3" id="KW-1185">Reference proteome</keyword>
<feature type="transmembrane region" description="Helical" evidence="1">
    <location>
        <begin position="107"/>
        <end position="127"/>
    </location>
</feature>
<dbReference type="AlphaFoldDB" id="A0A4Z0BFD5"/>
<evidence type="ECO:0000313" key="3">
    <source>
        <dbReference type="Proteomes" id="UP000297839"/>
    </source>
</evidence>
<protein>
    <submittedName>
        <fullName evidence="2">Uncharacterized protein</fullName>
    </submittedName>
</protein>
<dbReference type="Proteomes" id="UP000297839">
    <property type="component" value="Unassembled WGS sequence"/>
</dbReference>
<gene>
    <name evidence="2" type="ORF">EZ216_19375</name>
</gene>
<reference evidence="2 3" key="1">
    <citation type="submission" date="2019-03" db="EMBL/GenBank/DDBJ databases">
        <title>Ramlibacter sp. 18x22-1, whole genome shotgun sequence.</title>
        <authorList>
            <person name="Zhang X."/>
            <person name="Feng G."/>
            <person name="Zhu H."/>
        </authorList>
    </citation>
    <scope>NUCLEOTIDE SEQUENCE [LARGE SCALE GENOMIC DNA]</scope>
    <source>
        <strain evidence="2 3">18x22-1</strain>
    </source>
</reference>
<evidence type="ECO:0000313" key="2">
    <source>
        <dbReference type="EMBL" id="TFY97027.1"/>
    </source>
</evidence>
<feature type="transmembrane region" description="Helical" evidence="1">
    <location>
        <begin position="163"/>
        <end position="183"/>
    </location>
</feature>
<keyword evidence="1" id="KW-1133">Transmembrane helix</keyword>
<keyword evidence="1" id="KW-0812">Transmembrane</keyword>
<comment type="caution">
    <text evidence="2">The sequence shown here is derived from an EMBL/GenBank/DDBJ whole genome shotgun (WGS) entry which is preliminary data.</text>
</comment>
<feature type="transmembrane region" description="Helical" evidence="1">
    <location>
        <begin position="53"/>
        <end position="86"/>
    </location>
</feature>
<proteinExistence type="predicted"/>
<sequence>MTSGEYHRPPAGAGLLRAFAATFACGGVLTAGYCTLAIGFFPSGLTAGDLLLLLGVTLAFGTVHLAVCLAGYGAVVHSIGLLLRLPAFGARNLRDAPEPPVAQRTPAVFDAVLLLACAVLLAVAAQAFGNARLAGAGLLTGALLHLTRSAWSARRQLERAPEVLAICAIVTAVLPPLLFWPSFKCEAEAVMRRISLRSENVVIRVAQDSREVLEAAAAAAGVALAECSGDGEGASVFVDSVLWHGIGERTWVEMRPEAAVPVRAELRREDVFVVSRPGAGFRSCVPAQEPASSPAVAIPRLTI</sequence>
<keyword evidence="1" id="KW-0472">Membrane</keyword>
<name>A0A4Z0BFD5_9BURK</name>
<evidence type="ECO:0000256" key="1">
    <source>
        <dbReference type="SAM" id="Phobius"/>
    </source>
</evidence>
<organism evidence="2 3">
    <name type="scientific">Ramlibacter humi</name>
    <dbReference type="NCBI Taxonomy" id="2530451"/>
    <lineage>
        <taxon>Bacteria</taxon>
        <taxon>Pseudomonadati</taxon>
        <taxon>Pseudomonadota</taxon>
        <taxon>Betaproteobacteria</taxon>
        <taxon>Burkholderiales</taxon>
        <taxon>Comamonadaceae</taxon>
        <taxon>Ramlibacter</taxon>
    </lineage>
</organism>
<feature type="transmembrane region" description="Helical" evidence="1">
    <location>
        <begin position="18"/>
        <end position="41"/>
    </location>
</feature>
<dbReference type="EMBL" id="SMLK01000009">
    <property type="protein sequence ID" value="TFY97027.1"/>
    <property type="molecule type" value="Genomic_DNA"/>
</dbReference>
<accession>A0A4Z0BFD5</accession>